<dbReference type="AlphaFoldDB" id="A0ABD1LV80"/>
<reference evidence="3 4" key="1">
    <citation type="submission" date="2024-08" db="EMBL/GenBank/DDBJ databases">
        <title>Insights into the chromosomal genome structure of Flemingia macrophylla.</title>
        <authorList>
            <person name="Ding Y."/>
            <person name="Zhao Y."/>
            <person name="Bi W."/>
            <person name="Wu M."/>
            <person name="Zhao G."/>
            <person name="Gong Y."/>
            <person name="Li W."/>
            <person name="Zhang P."/>
        </authorList>
    </citation>
    <scope>NUCLEOTIDE SEQUENCE [LARGE SCALE GENOMIC DNA]</scope>
    <source>
        <strain evidence="3">DYQJB</strain>
        <tissue evidence="3">Leaf</tissue>
    </source>
</reference>
<protein>
    <recommendedName>
        <fullName evidence="2">14-3-3 domain-containing protein</fullName>
    </recommendedName>
</protein>
<dbReference type="Gene3D" id="1.20.190.20">
    <property type="entry name" value="14-3-3 domain"/>
    <property type="match status" value="1"/>
</dbReference>
<sequence length="242" mass="27848">MTLPIVDLNRKSEEENGREAGEQRAYVYLAKLSEQAERYDEMVEFMQKVVAGWTLAELTVEEWNLLSVAYKNMIGSLRAAWRIVSSIEQKEEGRKNEEHVSLVKEYRSKVEKELSQVCASILNLLDSHHVPSAAASESKVFYLKMKGDYHRYLAEFKVRDQKKIVAEDTMLSYKAAQVNSLDCNGVVEKLQGGSLYLKVKAYQGFLWLSKLLGWRGRARPKKMKSLRGVFERKLKNYIQSPS</sequence>
<evidence type="ECO:0000259" key="2">
    <source>
        <dbReference type="SMART" id="SM00101"/>
    </source>
</evidence>
<dbReference type="Proteomes" id="UP001603857">
    <property type="component" value="Unassembled WGS sequence"/>
</dbReference>
<dbReference type="PRINTS" id="PR00305">
    <property type="entry name" value="1433ZETA"/>
</dbReference>
<comment type="similarity">
    <text evidence="1">Belongs to the 14-3-3 family.</text>
</comment>
<dbReference type="InterPro" id="IPR023410">
    <property type="entry name" value="14-3-3_domain"/>
</dbReference>
<dbReference type="Pfam" id="PF00244">
    <property type="entry name" value="14-3-3"/>
    <property type="match status" value="1"/>
</dbReference>
<keyword evidence="4" id="KW-1185">Reference proteome</keyword>
<dbReference type="EMBL" id="JBGMDY010000007">
    <property type="protein sequence ID" value="KAL2327427.1"/>
    <property type="molecule type" value="Genomic_DNA"/>
</dbReference>
<evidence type="ECO:0000313" key="4">
    <source>
        <dbReference type="Proteomes" id="UP001603857"/>
    </source>
</evidence>
<dbReference type="InterPro" id="IPR036815">
    <property type="entry name" value="14-3-3_dom_sf"/>
</dbReference>
<feature type="domain" description="14-3-3" evidence="2">
    <location>
        <begin position="23"/>
        <end position="228"/>
    </location>
</feature>
<evidence type="ECO:0000256" key="1">
    <source>
        <dbReference type="ARBA" id="ARBA00006141"/>
    </source>
</evidence>
<evidence type="ECO:0000313" key="3">
    <source>
        <dbReference type="EMBL" id="KAL2327427.1"/>
    </source>
</evidence>
<gene>
    <name evidence="3" type="ORF">Fmac_020854</name>
</gene>
<comment type="caution">
    <text evidence="3">The sequence shown here is derived from an EMBL/GenBank/DDBJ whole genome shotgun (WGS) entry which is preliminary data.</text>
</comment>
<dbReference type="SMART" id="SM00101">
    <property type="entry name" value="14_3_3"/>
    <property type="match status" value="1"/>
</dbReference>
<proteinExistence type="inferred from homology"/>
<organism evidence="3 4">
    <name type="scientific">Flemingia macrophylla</name>
    <dbReference type="NCBI Taxonomy" id="520843"/>
    <lineage>
        <taxon>Eukaryota</taxon>
        <taxon>Viridiplantae</taxon>
        <taxon>Streptophyta</taxon>
        <taxon>Embryophyta</taxon>
        <taxon>Tracheophyta</taxon>
        <taxon>Spermatophyta</taxon>
        <taxon>Magnoliopsida</taxon>
        <taxon>eudicotyledons</taxon>
        <taxon>Gunneridae</taxon>
        <taxon>Pentapetalae</taxon>
        <taxon>rosids</taxon>
        <taxon>fabids</taxon>
        <taxon>Fabales</taxon>
        <taxon>Fabaceae</taxon>
        <taxon>Papilionoideae</taxon>
        <taxon>50 kb inversion clade</taxon>
        <taxon>NPAAA clade</taxon>
        <taxon>indigoferoid/millettioid clade</taxon>
        <taxon>Phaseoleae</taxon>
        <taxon>Flemingia</taxon>
    </lineage>
</organism>
<name>A0ABD1LV80_9FABA</name>
<dbReference type="PANTHER" id="PTHR18860">
    <property type="entry name" value="14-3-3 PROTEIN"/>
    <property type="match status" value="1"/>
</dbReference>
<accession>A0ABD1LV80</accession>
<dbReference type="InterPro" id="IPR000308">
    <property type="entry name" value="14-3-3"/>
</dbReference>
<dbReference type="SUPFAM" id="SSF48445">
    <property type="entry name" value="14-3-3 protein"/>
    <property type="match status" value="1"/>
</dbReference>